<dbReference type="Pfam" id="PF05050">
    <property type="entry name" value="Methyltransf_21"/>
    <property type="match status" value="1"/>
</dbReference>
<evidence type="ECO:0000259" key="4">
    <source>
        <dbReference type="Pfam" id="PF05050"/>
    </source>
</evidence>
<organism evidence="5 6">
    <name type="scientific">Symbiodinium natans</name>
    <dbReference type="NCBI Taxonomy" id="878477"/>
    <lineage>
        <taxon>Eukaryota</taxon>
        <taxon>Sar</taxon>
        <taxon>Alveolata</taxon>
        <taxon>Dinophyceae</taxon>
        <taxon>Suessiales</taxon>
        <taxon>Symbiodiniaceae</taxon>
        <taxon>Symbiodinium</taxon>
    </lineage>
</organism>
<feature type="repeat" description="ANK" evidence="3">
    <location>
        <begin position="513"/>
        <end position="545"/>
    </location>
</feature>
<sequence>MGASLCTQSEPPTGGPQTSVHDCYFPLWAVKVSDFMQMRGPPEPHGKLQEKGVLHQFQPGMFVIFVSHQWLSSAHPDPQGEQMKVLRETLGGVIDGTLEITEDSASRHDEKRLSPGTRQQIAGGFLFLDWFAIPQITARMPGVNEEATKTDAALAVQSIPAYVELCNLFLALVPELSHKDSGRHVNYATWMSRGWCRAELWCRLLSSKSDTSVIVVYSATDAEFMFPLDWQNRSIVDGDFTIEADRAEVVRLGEVAVEGKIRHLQEKGPLSHYRFWAALSPNLLRRQRKWRHLDEFLRHFQFANLREAVEDDTGMNAVMCAVFSGDAHTLRLLAESRANMNHALEGMSSLGYFDKQTALMAAAKSRQDAAVLTTLLELRADVNARGRTGLQALYFCRTPEHVKTLVEHRAEISHDTLSGAASFASADTVQALISYRCDPSKASRPLHAVALLSRGNCRAVETAKLLLAHRADVNLPYRPPRNLLWKTRTARLRTAVFGYSNCNMMTRLYADLPGISPLGVAALVGHEQLIQLFFEFGAESFANDAGHLPEDLAQSSHHHHLLPMLATFAGARVVALEPAPPNFRYLLWNLKLNGVTDCVWPLNVAVGGQPLESKTILYSPTYPTWSQQCAEEDADCTSSDGSWRGGFADFQLSFAVETVTLAEVIAAFGLSTVDFLKVDCEGCEWDVFAPRIWERVRRRVRHVATELHVWALPDKASEGLESDVRRAVCERQILRENILCSTP</sequence>
<dbReference type="InterPro" id="IPR036770">
    <property type="entry name" value="Ankyrin_rpt-contain_sf"/>
</dbReference>
<feature type="repeat" description="ANK" evidence="3">
    <location>
        <begin position="354"/>
        <end position="387"/>
    </location>
</feature>
<gene>
    <name evidence="5" type="ORF">SNAT2548_LOCUS13857</name>
</gene>
<evidence type="ECO:0000313" key="6">
    <source>
        <dbReference type="Proteomes" id="UP000604046"/>
    </source>
</evidence>
<evidence type="ECO:0000256" key="3">
    <source>
        <dbReference type="PROSITE-ProRule" id="PRU00023"/>
    </source>
</evidence>
<protein>
    <recommendedName>
        <fullName evidence="4">Methyltransferase FkbM domain-containing protein</fullName>
    </recommendedName>
</protein>
<accession>A0A812MP94</accession>
<dbReference type="PANTHER" id="PTHR24189">
    <property type="entry name" value="MYOTROPHIN"/>
    <property type="match status" value="1"/>
</dbReference>
<dbReference type="PROSITE" id="PS50088">
    <property type="entry name" value="ANK_REPEAT"/>
    <property type="match status" value="2"/>
</dbReference>
<reference evidence="5" key="1">
    <citation type="submission" date="2021-02" db="EMBL/GenBank/DDBJ databases">
        <authorList>
            <person name="Dougan E. K."/>
            <person name="Rhodes N."/>
            <person name="Thang M."/>
            <person name="Chan C."/>
        </authorList>
    </citation>
    <scope>NUCLEOTIDE SEQUENCE</scope>
</reference>
<dbReference type="PANTHER" id="PTHR24189:SF50">
    <property type="entry name" value="ANKYRIN REPEAT AND SOCS BOX PROTEIN 2"/>
    <property type="match status" value="1"/>
</dbReference>
<comment type="caution">
    <text evidence="5">The sequence shown here is derived from an EMBL/GenBank/DDBJ whole genome shotgun (WGS) entry which is preliminary data.</text>
</comment>
<dbReference type="SMART" id="SM00248">
    <property type="entry name" value="ANK"/>
    <property type="match status" value="5"/>
</dbReference>
<dbReference type="InterPro" id="IPR050745">
    <property type="entry name" value="Multifunctional_regulatory"/>
</dbReference>
<feature type="domain" description="Methyltransferase FkbM" evidence="4">
    <location>
        <begin position="569"/>
        <end position="709"/>
    </location>
</feature>
<dbReference type="EMBL" id="CAJNDS010001524">
    <property type="protein sequence ID" value="CAE7263561.1"/>
    <property type="molecule type" value="Genomic_DNA"/>
</dbReference>
<name>A0A812MP94_9DINO</name>
<dbReference type="InterPro" id="IPR029063">
    <property type="entry name" value="SAM-dependent_MTases_sf"/>
</dbReference>
<keyword evidence="6" id="KW-1185">Reference proteome</keyword>
<dbReference type="InterPro" id="IPR002110">
    <property type="entry name" value="Ankyrin_rpt"/>
</dbReference>
<dbReference type="SUPFAM" id="SSF48403">
    <property type="entry name" value="Ankyrin repeat"/>
    <property type="match status" value="1"/>
</dbReference>
<dbReference type="SUPFAM" id="SSF53335">
    <property type="entry name" value="S-adenosyl-L-methionine-dependent methyltransferases"/>
    <property type="match status" value="1"/>
</dbReference>
<dbReference type="Gene3D" id="1.25.40.20">
    <property type="entry name" value="Ankyrin repeat-containing domain"/>
    <property type="match status" value="2"/>
</dbReference>
<evidence type="ECO:0000313" key="5">
    <source>
        <dbReference type="EMBL" id="CAE7263561.1"/>
    </source>
</evidence>
<dbReference type="Pfam" id="PF00023">
    <property type="entry name" value="Ank"/>
    <property type="match status" value="1"/>
</dbReference>
<dbReference type="Proteomes" id="UP000604046">
    <property type="component" value="Unassembled WGS sequence"/>
</dbReference>
<dbReference type="NCBIfam" id="TIGR01444">
    <property type="entry name" value="fkbM_fam"/>
    <property type="match status" value="1"/>
</dbReference>
<dbReference type="InterPro" id="IPR006342">
    <property type="entry name" value="FkbM_mtfrase"/>
</dbReference>
<evidence type="ECO:0000256" key="2">
    <source>
        <dbReference type="ARBA" id="ARBA00023043"/>
    </source>
</evidence>
<proteinExistence type="predicted"/>
<dbReference type="AlphaFoldDB" id="A0A812MP94"/>
<keyword evidence="2 3" id="KW-0040">ANK repeat</keyword>
<dbReference type="Gene3D" id="3.40.50.150">
    <property type="entry name" value="Vaccinia Virus protein VP39"/>
    <property type="match status" value="1"/>
</dbReference>
<keyword evidence="1" id="KW-0677">Repeat</keyword>
<evidence type="ECO:0000256" key="1">
    <source>
        <dbReference type="ARBA" id="ARBA00022737"/>
    </source>
</evidence>